<evidence type="ECO:0000259" key="2">
    <source>
        <dbReference type="Pfam" id="PF13648"/>
    </source>
</evidence>
<feature type="chain" id="PRO_5046213739" description="Lipocalin-like domain-containing protein" evidence="1">
    <location>
        <begin position="21"/>
        <end position="152"/>
    </location>
</feature>
<evidence type="ECO:0000256" key="1">
    <source>
        <dbReference type="SAM" id="SignalP"/>
    </source>
</evidence>
<keyword evidence="1" id="KW-0732">Signal</keyword>
<dbReference type="InterPro" id="IPR024311">
    <property type="entry name" value="Lipocalin-like"/>
</dbReference>
<dbReference type="EMBL" id="VTPV01000003">
    <property type="protein sequence ID" value="KAB1231485.1"/>
    <property type="molecule type" value="Genomic_DNA"/>
</dbReference>
<dbReference type="RefSeq" id="WP_152289391.1">
    <property type="nucleotide sequence ID" value="NZ_VTPV01000003.1"/>
</dbReference>
<feature type="domain" description="Lipocalin-like" evidence="2">
    <location>
        <begin position="37"/>
        <end position="128"/>
    </location>
</feature>
<comment type="caution">
    <text evidence="3">The sequence shown here is derived from an EMBL/GenBank/DDBJ whole genome shotgun (WGS) entry which is preliminary data.</text>
</comment>
<name>A0A5N4BTS4_9FLAO</name>
<protein>
    <recommendedName>
        <fullName evidence="2">Lipocalin-like domain-containing protein</fullName>
    </recommendedName>
</protein>
<evidence type="ECO:0000313" key="3">
    <source>
        <dbReference type="EMBL" id="KAB1231485.1"/>
    </source>
</evidence>
<evidence type="ECO:0000313" key="4">
    <source>
        <dbReference type="Proteomes" id="UP000326384"/>
    </source>
</evidence>
<reference evidence="3 4" key="1">
    <citation type="journal article" date="2019" name="Stand. Genomic Sci.">
        <title>Draft Whole-Genome Sequence of a Novel Chryseobacterium viscerum Strain Isolated from Fresh Water at Dripping Springs, New Mexico.</title>
        <authorList>
            <person name="Kyndt J.A."/>
            <person name="Moore T.C."/>
        </authorList>
    </citation>
    <scope>NUCLEOTIDE SEQUENCE [LARGE SCALE GENOMIC DNA]</scope>
    <source>
        <strain evidence="3 4">DPS</strain>
    </source>
</reference>
<accession>A0A5N4BTS4</accession>
<dbReference type="PROSITE" id="PS51257">
    <property type="entry name" value="PROKAR_LIPOPROTEIN"/>
    <property type="match status" value="1"/>
</dbReference>
<proteinExistence type="predicted"/>
<feature type="signal peptide" evidence="1">
    <location>
        <begin position="1"/>
        <end position="20"/>
    </location>
</feature>
<dbReference type="Pfam" id="PF13648">
    <property type="entry name" value="Lipocalin_4"/>
    <property type="match status" value="1"/>
</dbReference>
<dbReference type="Proteomes" id="UP000326384">
    <property type="component" value="Unassembled WGS sequence"/>
</dbReference>
<sequence length="152" mass="16804">MKKILAGVLGLVLLSSCGNDSDTLPIENNGNSTTSNIVGTWKIQTQYTVSGTDKTTVIKEYAPDDCKKKSSYEFRNDGKYYMTDYNSVNSGCQKAETTISYSYSSATMEVTIGSNTAKVLELSSTTFIFLVTDNEDHNNDGINDYTKYVLYK</sequence>
<gene>
    <name evidence="3" type="ORF">F8D52_06665</name>
</gene>
<organism evidence="3 4">
    <name type="scientific">Chryseobacterium viscerum</name>
    <dbReference type="NCBI Taxonomy" id="1037377"/>
    <lineage>
        <taxon>Bacteria</taxon>
        <taxon>Pseudomonadati</taxon>
        <taxon>Bacteroidota</taxon>
        <taxon>Flavobacteriia</taxon>
        <taxon>Flavobacteriales</taxon>
        <taxon>Weeksellaceae</taxon>
        <taxon>Chryseobacterium group</taxon>
        <taxon>Chryseobacterium</taxon>
    </lineage>
</organism>
<keyword evidence="4" id="KW-1185">Reference proteome</keyword>